<gene>
    <name evidence="7" type="primary">nfsA</name>
    <name evidence="7" type="ORF">ACFYKT_19140</name>
</gene>
<evidence type="ECO:0000256" key="1">
    <source>
        <dbReference type="ARBA" id="ARBA00008366"/>
    </source>
</evidence>
<dbReference type="Pfam" id="PF00881">
    <property type="entry name" value="Nitroreductase"/>
    <property type="match status" value="1"/>
</dbReference>
<keyword evidence="8" id="KW-1185">Reference proteome</keyword>
<evidence type="ECO:0000256" key="4">
    <source>
        <dbReference type="ARBA" id="ARBA00023002"/>
    </source>
</evidence>
<evidence type="ECO:0000256" key="2">
    <source>
        <dbReference type="ARBA" id="ARBA00022630"/>
    </source>
</evidence>
<accession>A0ABW6K2M0</accession>
<name>A0ABW6K2M0_9BACI</name>
<dbReference type="NCBIfam" id="NF008033">
    <property type="entry name" value="PRK10765.1"/>
    <property type="match status" value="1"/>
</dbReference>
<dbReference type="InterPro" id="IPR016446">
    <property type="entry name" value="Flavin_OxRdtase_Frp"/>
</dbReference>
<dbReference type="PIRSF" id="PIRSF005426">
    <property type="entry name" value="Frp"/>
    <property type="match status" value="1"/>
</dbReference>
<comment type="similarity">
    <text evidence="1 5">Belongs to the flavin oxidoreductase frp family.</text>
</comment>
<dbReference type="InterPro" id="IPR000415">
    <property type="entry name" value="Nitroreductase-like"/>
</dbReference>
<keyword evidence="4 5" id="KW-0560">Oxidoreductase</keyword>
<evidence type="ECO:0000259" key="6">
    <source>
        <dbReference type="Pfam" id="PF00881"/>
    </source>
</evidence>
<dbReference type="RefSeq" id="WP_389222804.1">
    <property type="nucleotide sequence ID" value="NZ_JBIACJ010000014.1"/>
</dbReference>
<dbReference type="PANTHER" id="PTHR43425">
    <property type="entry name" value="OXYGEN-INSENSITIVE NADPH NITROREDUCTASE"/>
    <property type="match status" value="1"/>
</dbReference>
<feature type="domain" description="Nitroreductase" evidence="6">
    <location>
        <begin position="10"/>
        <end position="164"/>
    </location>
</feature>
<evidence type="ECO:0000313" key="7">
    <source>
        <dbReference type="EMBL" id="MFE8698426.1"/>
    </source>
</evidence>
<evidence type="ECO:0000313" key="8">
    <source>
        <dbReference type="Proteomes" id="UP001601058"/>
    </source>
</evidence>
<comment type="caution">
    <text evidence="7">The sequence shown here is derived from an EMBL/GenBank/DDBJ whole genome shotgun (WGS) entry which is preliminary data.</text>
</comment>
<dbReference type="CDD" id="cd02146">
    <property type="entry name" value="NfsA-like"/>
    <property type="match status" value="1"/>
</dbReference>
<dbReference type="InterPro" id="IPR029479">
    <property type="entry name" value="Nitroreductase"/>
</dbReference>
<dbReference type="SUPFAM" id="SSF55469">
    <property type="entry name" value="FMN-dependent nitroreductase-like"/>
    <property type="match status" value="1"/>
</dbReference>
<organism evidence="7 8">
    <name type="scientific">Cytobacillus mangrovibacter</name>
    <dbReference type="NCBI Taxonomy" id="3299024"/>
    <lineage>
        <taxon>Bacteria</taxon>
        <taxon>Bacillati</taxon>
        <taxon>Bacillota</taxon>
        <taxon>Bacilli</taxon>
        <taxon>Bacillales</taxon>
        <taxon>Bacillaceae</taxon>
        <taxon>Cytobacillus</taxon>
    </lineage>
</organism>
<keyword evidence="3 5" id="KW-0288">FMN</keyword>
<proteinExistence type="inferred from homology"/>
<evidence type="ECO:0000256" key="5">
    <source>
        <dbReference type="PIRNR" id="PIRNR005426"/>
    </source>
</evidence>
<dbReference type="EMBL" id="JBIACJ010000014">
    <property type="protein sequence ID" value="MFE8698426.1"/>
    <property type="molecule type" value="Genomic_DNA"/>
</dbReference>
<dbReference type="Proteomes" id="UP001601058">
    <property type="component" value="Unassembled WGS sequence"/>
</dbReference>
<reference evidence="7 8" key="1">
    <citation type="submission" date="2024-08" db="EMBL/GenBank/DDBJ databases">
        <title>Two novel Cytobacillus novel species.</title>
        <authorList>
            <person name="Liu G."/>
        </authorList>
    </citation>
    <scope>NUCLEOTIDE SEQUENCE [LARGE SCALE GENOMIC DNA]</scope>
    <source>
        <strain evidence="7 8">FJAT-53684</strain>
    </source>
</reference>
<protein>
    <submittedName>
        <fullName evidence="7">Oxygen-insensitive NADPH nitroreductase</fullName>
    </submittedName>
</protein>
<keyword evidence="2 5" id="KW-0285">Flavoprotein</keyword>
<keyword evidence="5" id="KW-0521">NADP</keyword>
<dbReference type="PANTHER" id="PTHR43425:SF2">
    <property type="entry name" value="OXYGEN-INSENSITIVE NADPH NITROREDUCTASE"/>
    <property type="match status" value="1"/>
</dbReference>
<evidence type="ECO:0000256" key="3">
    <source>
        <dbReference type="ARBA" id="ARBA00022643"/>
    </source>
</evidence>
<dbReference type="Gene3D" id="3.40.109.10">
    <property type="entry name" value="NADH Oxidase"/>
    <property type="match status" value="1"/>
</dbReference>
<sequence length="246" mass="28054">MPNDITRLLQSHRSIRKYTEDSIPDNILKNILSCAQWAPSSHNVQAYSVIIVRNTKVKEQLSEICKSQKWVIECPIFLVFCADYYRLKLTTDMYSTNFEIDEVENLLVGAVDTALAAENVLIAARSYGLGGVFMGGIRNDLDTVIKLLNIPKYVVPLFGMCLGYPADIPWQKPRLPGGAVIHNETYKIDQLLFELEGYEQISADYYNRRTNGRKTIGWTKQMAKYVSEPRNQKLKKSIIKQGIQLK</sequence>